<gene>
    <name evidence="2" type="primary">iniC</name>
    <name evidence="2" type="ORF">SDC9_78201</name>
</gene>
<dbReference type="AlphaFoldDB" id="A0A644YSU0"/>
<dbReference type="Gene3D" id="3.40.50.300">
    <property type="entry name" value="P-loop containing nucleotide triphosphate hydrolases"/>
    <property type="match status" value="1"/>
</dbReference>
<comment type="caution">
    <text evidence="2">The sequence shown here is derived from an EMBL/GenBank/DDBJ whole genome shotgun (WGS) entry which is preliminary data.</text>
</comment>
<feature type="domain" description="Dynamin N-terminal" evidence="1">
    <location>
        <begin position="44"/>
        <end position="152"/>
    </location>
</feature>
<dbReference type="InterPro" id="IPR051943">
    <property type="entry name" value="TRAFAC_Dynamin-like_GTPase"/>
</dbReference>
<sequence>MSPDQLDDTAALIEVTRRLYTRDEAALELLDRLERRIREPLQLAIAGIVKAGKSTLLNAILGEQIAPTDAGECTKIVTWYRYSETPSITLRPHGRPSQRLPLRRVRGKLVIDLGEMSADDVERIDIGWPAPALKSVILIDTPGIASTSHEVSVRSMSFLTPSDSPSEADAIVYLLRHLHPSDLGFLEAFRDTAAGPSQTVNAVAVLSRADEIGSGRIDSLLSARKVALRYERDGELASLALGVVPVAGLLAEGAQTLREAEFTAFRELAALDRVERERLLVSADRFVRPADHLSLSERERKELLARFGLFGVRLAISLIRAGATDSTQLSTQLVQHSGLNELNDFVELHFHSRAASLKARGVLDALERLLRDKPRRDSSTVLEGIERIRASAHWLRELTLLSSARTAGLGLPEDDAQRAVRIVGGDGLDPALRLGLPQEVSAHEIALQAMIELDQWRAKSQSPMLERKATETCRIVVRTLEGIVSGISPTRPPQSLADVVTAHAPGNSTTQVADE</sequence>
<dbReference type="EMBL" id="VSSQ01006134">
    <property type="protein sequence ID" value="MPM31645.1"/>
    <property type="molecule type" value="Genomic_DNA"/>
</dbReference>
<protein>
    <submittedName>
        <fullName evidence="2">Isoniazid-induced protein IniC</fullName>
    </submittedName>
</protein>
<accession>A0A644YSU0</accession>
<dbReference type="PANTHER" id="PTHR43681">
    <property type="entry name" value="TRANSMEMBRANE GTPASE FZO"/>
    <property type="match status" value="1"/>
</dbReference>
<evidence type="ECO:0000313" key="2">
    <source>
        <dbReference type="EMBL" id="MPM31645.1"/>
    </source>
</evidence>
<name>A0A644YSU0_9ZZZZ</name>
<proteinExistence type="predicted"/>
<dbReference type="SUPFAM" id="SSF52540">
    <property type="entry name" value="P-loop containing nucleoside triphosphate hydrolases"/>
    <property type="match status" value="1"/>
</dbReference>
<dbReference type="PANTHER" id="PTHR43681:SF1">
    <property type="entry name" value="SARCALUMENIN"/>
    <property type="match status" value="1"/>
</dbReference>
<dbReference type="Pfam" id="PF00350">
    <property type="entry name" value="Dynamin_N"/>
    <property type="match status" value="1"/>
</dbReference>
<dbReference type="InterPro" id="IPR027417">
    <property type="entry name" value="P-loop_NTPase"/>
</dbReference>
<evidence type="ECO:0000259" key="1">
    <source>
        <dbReference type="Pfam" id="PF00350"/>
    </source>
</evidence>
<reference evidence="2" key="1">
    <citation type="submission" date="2019-08" db="EMBL/GenBank/DDBJ databases">
        <authorList>
            <person name="Kucharzyk K."/>
            <person name="Murdoch R.W."/>
            <person name="Higgins S."/>
            <person name="Loffler F."/>
        </authorList>
    </citation>
    <scope>NUCLEOTIDE SEQUENCE</scope>
</reference>
<dbReference type="InterPro" id="IPR045063">
    <property type="entry name" value="Dynamin_N"/>
</dbReference>
<organism evidence="2">
    <name type="scientific">bioreactor metagenome</name>
    <dbReference type="NCBI Taxonomy" id="1076179"/>
    <lineage>
        <taxon>unclassified sequences</taxon>
        <taxon>metagenomes</taxon>
        <taxon>ecological metagenomes</taxon>
    </lineage>
</organism>